<dbReference type="EMBL" id="FQUO01000003">
    <property type="protein sequence ID" value="SHE80078.1"/>
    <property type="molecule type" value="Genomic_DNA"/>
</dbReference>
<feature type="domain" description="PAC" evidence="9">
    <location>
        <begin position="164"/>
        <end position="217"/>
    </location>
</feature>
<feature type="domain" description="PAC" evidence="9">
    <location>
        <begin position="293"/>
        <end position="345"/>
    </location>
</feature>
<keyword evidence="6" id="KW-0175">Coiled coil</keyword>
<dbReference type="PROSITE" id="PS50109">
    <property type="entry name" value="HIS_KIN"/>
    <property type="match status" value="1"/>
</dbReference>
<keyword evidence="11" id="KW-1185">Reference proteome</keyword>
<dbReference type="Gene3D" id="3.30.450.20">
    <property type="entry name" value="PAS domain"/>
    <property type="match status" value="4"/>
</dbReference>
<dbReference type="SMART" id="SM00091">
    <property type="entry name" value="PAS"/>
    <property type="match status" value="2"/>
</dbReference>
<protein>
    <recommendedName>
        <fullName evidence="2">histidine kinase</fullName>
        <ecNumber evidence="2">2.7.13.3</ecNumber>
    </recommendedName>
</protein>
<evidence type="ECO:0000256" key="2">
    <source>
        <dbReference type="ARBA" id="ARBA00012438"/>
    </source>
</evidence>
<evidence type="ECO:0000256" key="5">
    <source>
        <dbReference type="ARBA" id="ARBA00022777"/>
    </source>
</evidence>
<proteinExistence type="predicted"/>
<dbReference type="InterPro" id="IPR003594">
    <property type="entry name" value="HATPase_dom"/>
</dbReference>
<sequence>MLGKNILEVFPAFRNDPSYQEFRRALKGETVHIPASFTPGQQHYFETYLIPVRDEDGTVNAVLWMVHDLTREGRLQLERQYALEMLQEEHRRLSEAQAIGHIGSFEWNRGMDEVSWSDELYCIMGMEPQSRTILASETDNWLHPEDQQAVLALKMQSFEQPGFYHIDHRITRPGDGKVIYVAHRFESMADESGQVVRVHGTLQDITPQVEVRQKIEASENLLRSAERVAQSGSYEVELATMTFQFSEGMYRLFGEVPYSFEPSLDFIDFRSHPDDIAPIKAILEKAASDRQPYYYTRRIYRKDGELRTLEAHGQVETDSQGNAVRFIGLVQDITEKQLAAQNLKQQAEFLKSITDAVPDMIGVVDLPAQKVQFLNRDLFAANGLNPDALEQRAWEELEQYVHPDDRERLGQYKRQLISLEKNAVAMIDFRCLSGNQTLWLRNRTKVFRYSQEGQPTHLLTIFQDVSSTYAAQETLSQLNASLQQKNRELETKNEEITSYAFITSHDLKEPIRKIHTFTDMLRLRDGDRLSETGLDLLNRMSASVQRLDYLIGDLLSLSRIHAEDAHFEEVCLSEVLDNVKGELEAEIQASGAKILAGDLPVIRAIKIQVFYLFKNLLSNAMKFQEPGNQPAVHISAQFVGSNVPKEKGGSGDFVKVSISDNGIGFDPKYSDLVFRIFQRLHNKEAFGGTGMGLAICRKVMENHRGFIEVKSQPGKGTSFCCYFPV</sequence>
<dbReference type="InterPro" id="IPR035965">
    <property type="entry name" value="PAS-like_dom_sf"/>
</dbReference>
<dbReference type="InterPro" id="IPR000014">
    <property type="entry name" value="PAS"/>
</dbReference>
<gene>
    <name evidence="10" type="ORF">SAMN05444008_10315</name>
</gene>
<dbReference type="Pfam" id="PF08447">
    <property type="entry name" value="PAS_3"/>
    <property type="match status" value="3"/>
</dbReference>
<evidence type="ECO:0000256" key="3">
    <source>
        <dbReference type="ARBA" id="ARBA00022553"/>
    </source>
</evidence>
<dbReference type="EC" id="2.7.13.3" evidence="2"/>
<dbReference type="InterPro" id="IPR005467">
    <property type="entry name" value="His_kinase_dom"/>
</dbReference>
<evidence type="ECO:0000256" key="6">
    <source>
        <dbReference type="SAM" id="Coils"/>
    </source>
</evidence>
<dbReference type="SUPFAM" id="SSF55874">
    <property type="entry name" value="ATPase domain of HSP90 chaperone/DNA topoisomerase II/histidine kinase"/>
    <property type="match status" value="1"/>
</dbReference>
<dbReference type="OrthoDB" id="9766459at2"/>
<dbReference type="AlphaFoldDB" id="A0A1M4WFR6"/>
<evidence type="ECO:0000259" key="9">
    <source>
        <dbReference type="PROSITE" id="PS50113"/>
    </source>
</evidence>
<dbReference type="SMART" id="SM00086">
    <property type="entry name" value="PAC"/>
    <property type="match status" value="3"/>
</dbReference>
<dbReference type="InterPro" id="IPR036890">
    <property type="entry name" value="HATPase_C_sf"/>
</dbReference>
<dbReference type="PANTHER" id="PTHR43304:SF1">
    <property type="entry name" value="PAC DOMAIN-CONTAINING PROTEIN"/>
    <property type="match status" value="1"/>
</dbReference>
<dbReference type="Pfam" id="PF00512">
    <property type="entry name" value="HisKA"/>
    <property type="match status" value="1"/>
</dbReference>
<dbReference type="RefSeq" id="WP_073040395.1">
    <property type="nucleotide sequence ID" value="NZ_FQUO01000003.1"/>
</dbReference>
<dbReference type="PROSITE" id="PS50112">
    <property type="entry name" value="PAS"/>
    <property type="match status" value="1"/>
</dbReference>
<dbReference type="InterPro" id="IPR052162">
    <property type="entry name" value="Sensor_kinase/Photoreceptor"/>
</dbReference>
<dbReference type="PRINTS" id="PR00344">
    <property type="entry name" value="BCTRLSENSOR"/>
</dbReference>
<comment type="catalytic activity">
    <reaction evidence="1">
        <text>ATP + protein L-histidine = ADP + protein N-phospho-L-histidine.</text>
        <dbReference type="EC" id="2.7.13.3"/>
    </reaction>
</comment>
<dbReference type="InterPro" id="IPR003661">
    <property type="entry name" value="HisK_dim/P_dom"/>
</dbReference>
<name>A0A1M4WFR6_9BACT</name>
<keyword evidence="5" id="KW-0418">Kinase</keyword>
<dbReference type="STRING" id="1302690.BUE76_07320"/>
<evidence type="ECO:0000313" key="11">
    <source>
        <dbReference type="Proteomes" id="UP000184368"/>
    </source>
</evidence>
<keyword evidence="4" id="KW-0808">Transferase</keyword>
<dbReference type="PROSITE" id="PS50113">
    <property type="entry name" value="PAC"/>
    <property type="match status" value="2"/>
</dbReference>
<dbReference type="Pfam" id="PF08448">
    <property type="entry name" value="PAS_4"/>
    <property type="match status" value="1"/>
</dbReference>
<dbReference type="NCBIfam" id="TIGR00229">
    <property type="entry name" value="sensory_box"/>
    <property type="match status" value="2"/>
</dbReference>
<dbReference type="PANTHER" id="PTHR43304">
    <property type="entry name" value="PHYTOCHROME-LIKE PROTEIN CPH1"/>
    <property type="match status" value="1"/>
</dbReference>
<evidence type="ECO:0000313" key="10">
    <source>
        <dbReference type="EMBL" id="SHE80078.1"/>
    </source>
</evidence>
<dbReference type="GO" id="GO:0000155">
    <property type="term" value="F:phosphorelay sensor kinase activity"/>
    <property type="evidence" value="ECO:0007669"/>
    <property type="project" value="InterPro"/>
</dbReference>
<dbReference type="SMART" id="SM00388">
    <property type="entry name" value="HisKA"/>
    <property type="match status" value="1"/>
</dbReference>
<dbReference type="InterPro" id="IPR013655">
    <property type="entry name" value="PAS_fold_3"/>
</dbReference>
<feature type="domain" description="PAS" evidence="8">
    <location>
        <begin position="346"/>
        <end position="420"/>
    </location>
</feature>
<dbReference type="InterPro" id="IPR036097">
    <property type="entry name" value="HisK_dim/P_sf"/>
</dbReference>
<dbReference type="Pfam" id="PF02518">
    <property type="entry name" value="HATPase_c"/>
    <property type="match status" value="1"/>
</dbReference>
<organism evidence="10 11">
    <name type="scientific">Cnuella takakiae</name>
    <dbReference type="NCBI Taxonomy" id="1302690"/>
    <lineage>
        <taxon>Bacteria</taxon>
        <taxon>Pseudomonadati</taxon>
        <taxon>Bacteroidota</taxon>
        <taxon>Chitinophagia</taxon>
        <taxon>Chitinophagales</taxon>
        <taxon>Chitinophagaceae</taxon>
        <taxon>Cnuella</taxon>
    </lineage>
</organism>
<dbReference type="InterPro" id="IPR000700">
    <property type="entry name" value="PAS-assoc_C"/>
</dbReference>
<dbReference type="CDD" id="cd00082">
    <property type="entry name" value="HisKA"/>
    <property type="match status" value="1"/>
</dbReference>
<dbReference type="Gene3D" id="1.10.287.130">
    <property type="match status" value="1"/>
</dbReference>
<dbReference type="Proteomes" id="UP000184368">
    <property type="component" value="Unassembled WGS sequence"/>
</dbReference>
<evidence type="ECO:0000256" key="1">
    <source>
        <dbReference type="ARBA" id="ARBA00000085"/>
    </source>
</evidence>
<dbReference type="Gene3D" id="2.10.70.100">
    <property type="match status" value="2"/>
</dbReference>
<accession>A0A1M4WFR6</accession>
<reference evidence="10 11" key="1">
    <citation type="submission" date="2016-11" db="EMBL/GenBank/DDBJ databases">
        <authorList>
            <person name="Jaros S."/>
            <person name="Januszkiewicz K."/>
            <person name="Wedrychowicz H."/>
        </authorList>
    </citation>
    <scope>NUCLEOTIDE SEQUENCE [LARGE SCALE GENOMIC DNA]</scope>
    <source>
        <strain evidence="10 11">DSM 26897</strain>
    </source>
</reference>
<evidence type="ECO:0000259" key="8">
    <source>
        <dbReference type="PROSITE" id="PS50112"/>
    </source>
</evidence>
<keyword evidence="3" id="KW-0597">Phosphoprotein</keyword>
<dbReference type="CDD" id="cd00130">
    <property type="entry name" value="PAS"/>
    <property type="match status" value="2"/>
</dbReference>
<dbReference type="InterPro" id="IPR013656">
    <property type="entry name" value="PAS_4"/>
</dbReference>
<dbReference type="SUPFAM" id="SSF55785">
    <property type="entry name" value="PYP-like sensor domain (PAS domain)"/>
    <property type="match status" value="4"/>
</dbReference>
<dbReference type="SUPFAM" id="SSF47384">
    <property type="entry name" value="Homodimeric domain of signal transducing histidine kinase"/>
    <property type="match status" value="1"/>
</dbReference>
<feature type="coiled-coil region" evidence="6">
    <location>
        <begin position="472"/>
        <end position="499"/>
    </location>
</feature>
<evidence type="ECO:0000256" key="4">
    <source>
        <dbReference type="ARBA" id="ARBA00022679"/>
    </source>
</evidence>
<dbReference type="InterPro" id="IPR004358">
    <property type="entry name" value="Sig_transdc_His_kin-like_C"/>
</dbReference>
<dbReference type="SMART" id="SM00387">
    <property type="entry name" value="HATPase_c"/>
    <property type="match status" value="1"/>
</dbReference>
<dbReference type="Gene3D" id="3.30.565.10">
    <property type="entry name" value="Histidine kinase-like ATPase, C-terminal domain"/>
    <property type="match status" value="1"/>
</dbReference>
<dbReference type="InterPro" id="IPR001610">
    <property type="entry name" value="PAC"/>
</dbReference>
<feature type="domain" description="Histidine kinase" evidence="7">
    <location>
        <begin position="502"/>
        <end position="725"/>
    </location>
</feature>
<evidence type="ECO:0000259" key="7">
    <source>
        <dbReference type="PROSITE" id="PS50109"/>
    </source>
</evidence>